<organism evidence="1 2">
    <name type="scientific">Clostridium saudiense</name>
    <dbReference type="NCBI Taxonomy" id="1414720"/>
    <lineage>
        <taxon>Bacteria</taxon>
        <taxon>Bacillati</taxon>
        <taxon>Bacillota</taxon>
        <taxon>Clostridia</taxon>
        <taxon>Eubacteriales</taxon>
        <taxon>Clostridiaceae</taxon>
        <taxon>Clostridium</taxon>
    </lineage>
</organism>
<dbReference type="EMBL" id="JACJLL010000044">
    <property type="protein sequence ID" value="MBM6819373.1"/>
    <property type="molecule type" value="Genomic_DNA"/>
</dbReference>
<name>A0ABS2FFP1_9CLOT</name>
<keyword evidence="2" id="KW-1185">Reference proteome</keyword>
<accession>A0ABS2FFP1</accession>
<gene>
    <name evidence="1" type="ORF">H6A19_08490</name>
</gene>
<sequence length="499" mass="59388">MKKDILRGFIALFFIFITVLSCAFLKEFKDQAKEFQKEKENDELNEFYVYNLENTTFNLPVIIINTNGNSIKRQEDITADMQVYNSDGNTLEEYPSFEEKINISIRGNSTSKYPKKQYSLEIINNKGEEKSKKLLGMESGSDWALNGPFSDKSLMRNYIAYKTARNIMEYSPDVRFCEVFVIDDNSKVIEEKHYKGVYVMIEKINRDENRVDINKSQDNIEETSFILSKDRKKENDIGLNSYGIQTYIDFYGLNIEYPKKKLTDEKYQYINKFISEFERVLYSDKFNDPIEGYRKYIDVQSFVDYYIINEFFKNTDAGLLSTYFYKDYEGKLKAGPIWDFNKSLGNHNEDIGVPYDYKSFFMINRPWFERLMEDKNFSDEVISRYRQLRTTYLSDNYLVEMIDETVTLLGDAPKRNFYKWPIEMCNQAEVFEENNDVTQSYSLDIEPYKEFLDKNQHLLKSTEYRAKSYEEEILMMKEFIINRGKWMDDNIDTLSKWAN</sequence>
<reference evidence="1 2" key="1">
    <citation type="journal article" date="2021" name="Sci. Rep.">
        <title>The distribution of antibiotic resistance genes in chicken gut microbiota commensals.</title>
        <authorList>
            <person name="Juricova H."/>
            <person name="Matiasovicova J."/>
            <person name="Kubasova T."/>
            <person name="Cejkova D."/>
            <person name="Rychlik I."/>
        </authorList>
    </citation>
    <scope>NUCLEOTIDE SEQUENCE [LARGE SCALE GENOMIC DNA]</scope>
    <source>
        <strain evidence="1 2">An435</strain>
    </source>
</reference>
<dbReference type="GO" id="GO:0016301">
    <property type="term" value="F:kinase activity"/>
    <property type="evidence" value="ECO:0007669"/>
    <property type="project" value="UniProtKB-KW"/>
</dbReference>
<dbReference type="RefSeq" id="WP_195964359.1">
    <property type="nucleotide sequence ID" value="NZ_JACJLL010000044.1"/>
</dbReference>
<proteinExistence type="predicted"/>
<protein>
    <submittedName>
        <fullName evidence="1">CotH kinase family protein</fullName>
    </submittedName>
</protein>
<evidence type="ECO:0000313" key="2">
    <source>
        <dbReference type="Proteomes" id="UP000767334"/>
    </source>
</evidence>
<dbReference type="PROSITE" id="PS51257">
    <property type="entry name" value="PROKAR_LIPOPROTEIN"/>
    <property type="match status" value="1"/>
</dbReference>
<dbReference type="InterPro" id="IPR014867">
    <property type="entry name" value="Spore_coat_CotH_CotH2/3/7"/>
</dbReference>
<dbReference type="Proteomes" id="UP000767334">
    <property type="component" value="Unassembled WGS sequence"/>
</dbReference>
<evidence type="ECO:0000313" key="1">
    <source>
        <dbReference type="EMBL" id="MBM6819373.1"/>
    </source>
</evidence>
<dbReference type="Pfam" id="PF08757">
    <property type="entry name" value="CotH"/>
    <property type="match status" value="1"/>
</dbReference>
<keyword evidence="1" id="KW-0808">Transferase</keyword>
<keyword evidence="1" id="KW-0418">Kinase</keyword>
<comment type="caution">
    <text evidence="1">The sequence shown here is derived from an EMBL/GenBank/DDBJ whole genome shotgun (WGS) entry which is preliminary data.</text>
</comment>